<gene>
    <name evidence="5" type="ORF">C7Y47_06655</name>
</gene>
<evidence type="ECO:0000259" key="4">
    <source>
        <dbReference type="PROSITE" id="PS51379"/>
    </source>
</evidence>
<dbReference type="AlphaFoldDB" id="A0A544UQ42"/>
<dbReference type="SUPFAM" id="SSF54862">
    <property type="entry name" value="4Fe-4S ferredoxins"/>
    <property type="match status" value="1"/>
</dbReference>
<evidence type="ECO:0000256" key="1">
    <source>
        <dbReference type="ARBA" id="ARBA00022723"/>
    </source>
</evidence>
<sequence>MSYLQLQEEILDQDLCTSCGACVAVCPANIISLNDAFLPETTLDSEMISNVCVSCNLCSEICPGRETDVPASEMFLFGRTRIPEERWTGIMQKSNLVSAVDSSIRDRASAGGAATGLLVSALRSGLVDAVLVIDRDKERPWIPQAILTDDEQTIINCAQSTYCVAPNLHLLKETKYERIGIVGLACEIQAIRKIQRHPKTADLAKKIVFTIEIGCASSTKLSGTEHLIENKLNIPLEEVANVRYRDGQYPGAFTVYTKDDKSKELPFFELVKEFKKFKTFRCLSCRDWWSGIADISISDGDPNIYASSQHGDIPSRFSMVVTRTDIGQRLLELGVNSGTLVAVPEKFEPEESLGLQRKRFRSSSFAKEYPGRVPDSAVLFPDDDAEREDDEIIATMSNRIS</sequence>
<dbReference type="GO" id="GO:0046872">
    <property type="term" value="F:metal ion binding"/>
    <property type="evidence" value="ECO:0007669"/>
    <property type="project" value="UniProtKB-KW"/>
</dbReference>
<evidence type="ECO:0000313" key="6">
    <source>
        <dbReference type="Proteomes" id="UP000317944"/>
    </source>
</evidence>
<evidence type="ECO:0000313" key="5">
    <source>
        <dbReference type="EMBL" id="TQR35960.1"/>
    </source>
</evidence>
<dbReference type="GO" id="GO:0052592">
    <property type="term" value="F:oxidoreductase activity, acting on CH or CH2 groups, with an iron-sulfur protein as acceptor"/>
    <property type="evidence" value="ECO:0007669"/>
    <property type="project" value="TreeGrafter"/>
</dbReference>
<protein>
    <submittedName>
        <fullName evidence="5">4Fe-4S dicluster domain-containing protein</fullName>
    </submittedName>
</protein>
<reference evidence="5 6" key="1">
    <citation type="submission" date="2018-03" db="EMBL/GenBank/DDBJ databases">
        <title>Aerobic endospore-forming bacteria genome sequencing and assembly.</title>
        <authorList>
            <person name="Cavalcante D.A."/>
            <person name="Driks A."/>
            <person name="Putonti C."/>
            <person name="De-Souza M.T."/>
        </authorList>
    </citation>
    <scope>NUCLEOTIDE SEQUENCE [LARGE SCALE GENOMIC DNA]</scope>
    <source>
        <strain evidence="5 6">SDF0037</strain>
    </source>
</reference>
<dbReference type="RefSeq" id="WP_142508052.1">
    <property type="nucleotide sequence ID" value="NZ_SADV01000004.1"/>
</dbReference>
<comment type="caution">
    <text evidence="5">The sequence shown here is derived from an EMBL/GenBank/DDBJ whole genome shotgun (WGS) entry which is preliminary data.</text>
</comment>
<dbReference type="OrthoDB" id="9804603at2"/>
<feature type="domain" description="4Fe-4S ferredoxin-type" evidence="4">
    <location>
        <begin position="7"/>
        <end position="36"/>
    </location>
</feature>
<evidence type="ECO:0000256" key="2">
    <source>
        <dbReference type="ARBA" id="ARBA00023004"/>
    </source>
</evidence>
<evidence type="ECO:0000256" key="3">
    <source>
        <dbReference type="ARBA" id="ARBA00023014"/>
    </source>
</evidence>
<keyword evidence="2" id="KW-0408">Iron</keyword>
<dbReference type="PROSITE" id="PS51379">
    <property type="entry name" value="4FE4S_FER_2"/>
    <property type="match status" value="2"/>
</dbReference>
<dbReference type="EMBL" id="SADV01000004">
    <property type="protein sequence ID" value="TQR35960.1"/>
    <property type="molecule type" value="Genomic_DNA"/>
</dbReference>
<keyword evidence="1" id="KW-0479">Metal-binding</keyword>
<dbReference type="PANTHER" id="PTHR31332">
    <property type="entry name" value="7-HYDROXYMETHYL CHLOROPHYLL A REDUCTASE, CHLOROPLASTIC"/>
    <property type="match status" value="1"/>
</dbReference>
<keyword evidence="3" id="KW-0411">Iron-sulfur</keyword>
<dbReference type="InterPro" id="IPR017896">
    <property type="entry name" value="4Fe4S_Fe-S-bd"/>
</dbReference>
<dbReference type="GO" id="GO:0051536">
    <property type="term" value="F:iron-sulfur cluster binding"/>
    <property type="evidence" value="ECO:0007669"/>
    <property type="project" value="UniProtKB-KW"/>
</dbReference>
<dbReference type="InterPro" id="IPR017900">
    <property type="entry name" value="4Fe4S_Fe_S_CS"/>
</dbReference>
<dbReference type="PROSITE" id="PS00198">
    <property type="entry name" value="4FE4S_FER_1"/>
    <property type="match status" value="2"/>
</dbReference>
<dbReference type="Gene3D" id="3.30.70.20">
    <property type="match status" value="1"/>
</dbReference>
<dbReference type="PANTHER" id="PTHR31332:SF0">
    <property type="entry name" value="7-HYDROXYMETHYL CHLOROPHYLL A REDUCTASE, CHLOROPLASTIC"/>
    <property type="match status" value="1"/>
</dbReference>
<dbReference type="InterPro" id="IPR007516">
    <property type="entry name" value="Co_F420_Hydgase/DH_bsu_N"/>
</dbReference>
<proteinExistence type="predicted"/>
<dbReference type="Pfam" id="PF04432">
    <property type="entry name" value="FrhB_FdhB_C"/>
    <property type="match status" value="1"/>
</dbReference>
<accession>A0A544UQ42</accession>
<name>A0A544UQ42_LYSSH</name>
<dbReference type="Pfam" id="PF04422">
    <property type="entry name" value="FrhB_FdhB_N"/>
    <property type="match status" value="1"/>
</dbReference>
<dbReference type="InterPro" id="IPR007525">
    <property type="entry name" value="FrhB_FdhB_C"/>
</dbReference>
<organism evidence="5 6">
    <name type="scientific">Lysinibacillus sphaericus</name>
    <name type="common">Bacillus sphaericus</name>
    <dbReference type="NCBI Taxonomy" id="1421"/>
    <lineage>
        <taxon>Bacteria</taxon>
        <taxon>Bacillati</taxon>
        <taxon>Bacillota</taxon>
        <taxon>Bacilli</taxon>
        <taxon>Bacillales</taxon>
        <taxon>Bacillaceae</taxon>
        <taxon>Lysinibacillus</taxon>
    </lineage>
</organism>
<dbReference type="Pfam" id="PF12838">
    <property type="entry name" value="Fer4_7"/>
    <property type="match status" value="1"/>
</dbReference>
<feature type="domain" description="4Fe-4S ferredoxin-type" evidence="4">
    <location>
        <begin position="43"/>
        <end position="72"/>
    </location>
</feature>
<dbReference type="InterPro" id="IPR045220">
    <property type="entry name" value="FRHB/FDHB/HCAR-like"/>
</dbReference>
<dbReference type="Proteomes" id="UP000317944">
    <property type="component" value="Unassembled WGS sequence"/>
</dbReference>